<dbReference type="InterPro" id="IPR018108">
    <property type="entry name" value="MCP_transmembrane"/>
</dbReference>
<evidence type="ECO:0000256" key="8">
    <source>
        <dbReference type="ARBA" id="ARBA00023136"/>
    </source>
</evidence>
<dbReference type="GeneID" id="30034777"/>
<feature type="transmembrane region" description="Helical" evidence="11">
    <location>
        <begin position="123"/>
        <end position="140"/>
    </location>
</feature>
<evidence type="ECO:0000256" key="6">
    <source>
        <dbReference type="ARBA" id="ARBA00022989"/>
    </source>
</evidence>
<evidence type="ECO:0000256" key="5">
    <source>
        <dbReference type="ARBA" id="ARBA00022737"/>
    </source>
</evidence>
<keyword evidence="13" id="KW-1185">Reference proteome</keyword>
<dbReference type="Proteomes" id="UP000189580">
    <property type="component" value="Chromosome b"/>
</dbReference>
<dbReference type="PANTHER" id="PTHR45624">
    <property type="entry name" value="MITOCHONDRIAL BASIC AMINO ACIDS TRANSPORTER-RELATED"/>
    <property type="match status" value="1"/>
</dbReference>
<gene>
    <name evidence="12" type="primary">YMC2</name>
    <name evidence="12" type="ORF">AWJ20_2823</name>
</gene>
<dbReference type="GO" id="GO:0031966">
    <property type="term" value="C:mitochondrial membrane"/>
    <property type="evidence" value="ECO:0007669"/>
    <property type="project" value="UniProtKB-SubCell"/>
</dbReference>
<reference evidence="12 13" key="1">
    <citation type="submission" date="2016-02" db="EMBL/GenBank/DDBJ databases">
        <title>Complete genome sequence and transcriptome regulation of the pentose utilising yeast Sugiyamaella lignohabitans.</title>
        <authorList>
            <person name="Bellasio M."/>
            <person name="Peymann A."/>
            <person name="Valli M."/>
            <person name="Sipitzky M."/>
            <person name="Graf A."/>
            <person name="Sauer M."/>
            <person name="Marx H."/>
            <person name="Mattanovich D."/>
        </authorList>
    </citation>
    <scope>NUCLEOTIDE SEQUENCE [LARGE SCALE GENOMIC DNA]</scope>
    <source>
        <strain evidence="12 13">CBS 10342</strain>
    </source>
</reference>
<name>A0A167FEI5_9ASCO</name>
<evidence type="ECO:0000256" key="1">
    <source>
        <dbReference type="ARBA" id="ARBA00004225"/>
    </source>
</evidence>
<keyword evidence="3 10" id="KW-0813">Transport</keyword>
<dbReference type="Pfam" id="PF00153">
    <property type="entry name" value="Mito_carr"/>
    <property type="match status" value="2"/>
</dbReference>
<dbReference type="EMBL" id="CP014503">
    <property type="protein sequence ID" value="ANB15199.1"/>
    <property type="molecule type" value="Genomic_DNA"/>
</dbReference>
<dbReference type="InterPro" id="IPR023395">
    <property type="entry name" value="MCP_dom_sf"/>
</dbReference>
<keyword evidence="6 11" id="KW-1133">Transmembrane helix</keyword>
<evidence type="ECO:0000256" key="4">
    <source>
        <dbReference type="ARBA" id="ARBA00022692"/>
    </source>
</evidence>
<accession>A0A167FEI5</accession>
<keyword evidence="8 9" id="KW-0472">Membrane</keyword>
<dbReference type="InterPro" id="IPR050567">
    <property type="entry name" value="Mitochondrial_Carrier"/>
</dbReference>
<keyword evidence="4 9" id="KW-0812">Transmembrane</keyword>
<dbReference type="AlphaFoldDB" id="A0A167FEI5"/>
<evidence type="ECO:0000313" key="12">
    <source>
        <dbReference type="EMBL" id="ANB15199.1"/>
    </source>
</evidence>
<sequence>MLGSLHNYRRICKDTLYPDEKELPLLAKSLCGVLAGWTVSFVAAPIEHVKARLQIQYDAKTKHFSGPIDCASKLIKQGGIRNGLYKGLFATMLFRTNFLFWWGSYDVFTNWFTKNTNMSTAAINFWAGGLGATVFWITAYPSDVVKQQILTDDIKNPKYKTWMQAARSVYHRTGWKGFFRGFGPSIIRSFPANAAALASFEAVMRFLH</sequence>
<protein>
    <submittedName>
        <fullName evidence="12">Ymc2p</fullName>
    </submittedName>
</protein>
<comment type="subcellular location">
    <subcellularLocation>
        <location evidence="1">Mitochondrion membrane</location>
        <topology evidence="1">Multi-pass membrane protein</topology>
    </subcellularLocation>
</comment>
<evidence type="ECO:0000256" key="9">
    <source>
        <dbReference type="PROSITE-ProRule" id="PRU00282"/>
    </source>
</evidence>
<feature type="transmembrane region" description="Helical" evidence="11">
    <location>
        <begin position="83"/>
        <end position="103"/>
    </location>
</feature>
<comment type="similarity">
    <text evidence="2 10">Belongs to the mitochondrial carrier (TC 2.A.29) family.</text>
</comment>
<dbReference type="GO" id="GO:0000064">
    <property type="term" value="F:L-ornithine transmembrane transporter activity"/>
    <property type="evidence" value="ECO:0007669"/>
    <property type="project" value="TreeGrafter"/>
</dbReference>
<evidence type="ECO:0000256" key="7">
    <source>
        <dbReference type="ARBA" id="ARBA00023128"/>
    </source>
</evidence>
<dbReference type="RefSeq" id="XP_018737676.1">
    <property type="nucleotide sequence ID" value="XM_018879795.1"/>
</dbReference>
<dbReference type="OrthoDB" id="193856at2759"/>
<evidence type="ECO:0000256" key="3">
    <source>
        <dbReference type="ARBA" id="ARBA00022448"/>
    </source>
</evidence>
<feature type="repeat" description="Solcar" evidence="9">
    <location>
        <begin position="119"/>
        <end position="206"/>
    </location>
</feature>
<dbReference type="PROSITE" id="PS50920">
    <property type="entry name" value="SOLCAR"/>
    <property type="match status" value="2"/>
</dbReference>
<evidence type="ECO:0000313" key="13">
    <source>
        <dbReference type="Proteomes" id="UP000189580"/>
    </source>
</evidence>
<dbReference type="SUPFAM" id="SSF103506">
    <property type="entry name" value="Mitochondrial carrier"/>
    <property type="match status" value="1"/>
</dbReference>
<feature type="repeat" description="Solcar" evidence="9">
    <location>
        <begin position="23"/>
        <end position="111"/>
    </location>
</feature>
<keyword evidence="5" id="KW-0677">Repeat</keyword>
<evidence type="ECO:0000256" key="10">
    <source>
        <dbReference type="RuleBase" id="RU000488"/>
    </source>
</evidence>
<evidence type="ECO:0000256" key="2">
    <source>
        <dbReference type="ARBA" id="ARBA00006375"/>
    </source>
</evidence>
<dbReference type="Gene3D" id="1.50.40.10">
    <property type="entry name" value="Mitochondrial carrier domain"/>
    <property type="match status" value="1"/>
</dbReference>
<evidence type="ECO:0000256" key="11">
    <source>
        <dbReference type="SAM" id="Phobius"/>
    </source>
</evidence>
<dbReference type="GO" id="GO:1990575">
    <property type="term" value="P:mitochondrial L-ornithine transmembrane transport"/>
    <property type="evidence" value="ECO:0007669"/>
    <property type="project" value="TreeGrafter"/>
</dbReference>
<dbReference type="PANTHER" id="PTHR45624:SF57">
    <property type="entry name" value="MITOCHONDRIAL SUBSTRATE CARRIER FAMILY PROTEIN L"/>
    <property type="match status" value="1"/>
</dbReference>
<organism evidence="12 13">
    <name type="scientific">Sugiyamaella lignohabitans</name>
    <dbReference type="NCBI Taxonomy" id="796027"/>
    <lineage>
        <taxon>Eukaryota</taxon>
        <taxon>Fungi</taxon>
        <taxon>Dikarya</taxon>
        <taxon>Ascomycota</taxon>
        <taxon>Saccharomycotina</taxon>
        <taxon>Dipodascomycetes</taxon>
        <taxon>Dipodascales</taxon>
        <taxon>Trichomonascaceae</taxon>
        <taxon>Sugiyamaella</taxon>
    </lineage>
</organism>
<proteinExistence type="inferred from homology"/>
<dbReference type="KEGG" id="slb:AWJ20_2823"/>
<keyword evidence="7" id="KW-0496">Mitochondrion</keyword>